<keyword evidence="4" id="KW-0808">Transferase</keyword>
<feature type="region of interest" description="Disordered" evidence="12">
    <location>
        <begin position="558"/>
        <end position="596"/>
    </location>
</feature>
<evidence type="ECO:0000256" key="5">
    <source>
        <dbReference type="ARBA" id="ARBA00022741"/>
    </source>
</evidence>
<dbReference type="GO" id="GO:0032968">
    <property type="term" value="P:positive regulation of transcription elongation by RNA polymerase II"/>
    <property type="evidence" value="ECO:0007669"/>
    <property type="project" value="TreeGrafter"/>
</dbReference>
<evidence type="ECO:0000256" key="7">
    <source>
        <dbReference type="ARBA" id="ARBA00022840"/>
    </source>
</evidence>
<feature type="compositionally biased region" description="Low complexity" evidence="12">
    <location>
        <begin position="142"/>
        <end position="153"/>
    </location>
</feature>
<feature type="region of interest" description="Disordered" evidence="12">
    <location>
        <begin position="1372"/>
        <end position="1400"/>
    </location>
</feature>
<feature type="compositionally biased region" description="Acidic residues" evidence="12">
    <location>
        <begin position="460"/>
        <end position="470"/>
    </location>
</feature>
<dbReference type="GO" id="GO:0008353">
    <property type="term" value="F:RNA polymerase II CTD heptapeptide repeat kinase activity"/>
    <property type="evidence" value="ECO:0007669"/>
    <property type="project" value="UniProtKB-EC"/>
</dbReference>
<feature type="compositionally biased region" description="Polar residues" evidence="12">
    <location>
        <begin position="1240"/>
        <end position="1264"/>
    </location>
</feature>
<feature type="compositionally biased region" description="Basic and acidic residues" evidence="12">
    <location>
        <begin position="83"/>
        <end position="99"/>
    </location>
</feature>
<feature type="compositionally biased region" description="Polar residues" evidence="12">
    <location>
        <begin position="558"/>
        <end position="569"/>
    </location>
</feature>
<dbReference type="GO" id="GO:0030332">
    <property type="term" value="F:cyclin binding"/>
    <property type="evidence" value="ECO:0007669"/>
    <property type="project" value="TreeGrafter"/>
</dbReference>
<feature type="region of interest" description="Disordered" evidence="12">
    <location>
        <begin position="638"/>
        <end position="726"/>
    </location>
</feature>
<protein>
    <submittedName>
        <fullName evidence="14">Cyclin-dependent kinase 12</fullName>
    </submittedName>
</protein>
<dbReference type="FunFam" id="1.10.510.10:FF:000102">
    <property type="entry name" value="cyclin-dependent kinase 12 isoform X1"/>
    <property type="match status" value="1"/>
</dbReference>
<feature type="compositionally biased region" description="Basic and acidic residues" evidence="12">
    <location>
        <begin position="126"/>
        <end position="141"/>
    </location>
</feature>
<evidence type="ECO:0000256" key="4">
    <source>
        <dbReference type="ARBA" id="ARBA00022679"/>
    </source>
</evidence>
<feature type="compositionally biased region" description="Basic residues" evidence="12">
    <location>
        <begin position="364"/>
        <end position="403"/>
    </location>
</feature>
<comment type="similarity">
    <text evidence="2">Belongs to the protein kinase superfamily. CMGC Ser/Thr protein kinase family. CDC2/CDKX subfamily.</text>
</comment>
<dbReference type="PANTHER" id="PTHR24056">
    <property type="entry name" value="CELL DIVISION PROTEIN KINASE"/>
    <property type="match status" value="1"/>
</dbReference>
<dbReference type="SUPFAM" id="SSF56112">
    <property type="entry name" value="Protein kinase-like (PK-like)"/>
    <property type="match status" value="1"/>
</dbReference>
<dbReference type="GO" id="GO:0008024">
    <property type="term" value="C:cyclin/CDK positive transcription elongation factor complex"/>
    <property type="evidence" value="ECO:0007669"/>
    <property type="project" value="TreeGrafter"/>
</dbReference>
<dbReference type="InterPro" id="IPR008271">
    <property type="entry name" value="Ser/Thr_kinase_AS"/>
</dbReference>
<comment type="catalytic activity">
    <reaction evidence="9">
        <text>L-threonyl-[protein] + ATP = O-phospho-L-threonyl-[protein] + ADP + H(+)</text>
        <dbReference type="Rhea" id="RHEA:46608"/>
        <dbReference type="Rhea" id="RHEA-COMP:11060"/>
        <dbReference type="Rhea" id="RHEA-COMP:11605"/>
        <dbReference type="ChEBI" id="CHEBI:15378"/>
        <dbReference type="ChEBI" id="CHEBI:30013"/>
        <dbReference type="ChEBI" id="CHEBI:30616"/>
        <dbReference type="ChEBI" id="CHEBI:61977"/>
        <dbReference type="ChEBI" id="CHEBI:456216"/>
        <dbReference type="EC" id="2.7.11.22"/>
    </reaction>
</comment>
<dbReference type="EMBL" id="LR783782">
    <property type="protein sequence ID" value="CAB3229390.1"/>
    <property type="molecule type" value="mRNA"/>
</dbReference>
<feature type="domain" description="Protein kinase" evidence="13">
    <location>
        <begin position="747"/>
        <end position="1041"/>
    </location>
</feature>
<feature type="compositionally biased region" description="Basic and acidic residues" evidence="12">
    <location>
        <begin position="1"/>
        <end position="11"/>
    </location>
</feature>
<evidence type="ECO:0000256" key="9">
    <source>
        <dbReference type="ARBA" id="ARBA00047811"/>
    </source>
</evidence>
<feature type="compositionally biased region" description="Basic residues" evidence="12">
    <location>
        <begin position="113"/>
        <end position="125"/>
    </location>
</feature>
<feature type="compositionally biased region" description="Polar residues" evidence="12">
    <location>
        <begin position="57"/>
        <end position="68"/>
    </location>
</feature>
<comment type="catalytic activity">
    <reaction evidence="10">
        <text>L-seryl-[protein] + ATP = O-phospho-L-seryl-[protein] + ADP + H(+)</text>
        <dbReference type="Rhea" id="RHEA:17989"/>
        <dbReference type="Rhea" id="RHEA-COMP:9863"/>
        <dbReference type="Rhea" id="RHEA-COMP:11604"/>
        <dbReference type="ChEBI" id="CHEBI:15378"/>
        <dbReference type="ChEBI" id="CHEBI:29999"/>
        <dbReference type="ChEBI" id="CHEBI:30616"/>
        <dbReference type="ChEBI" id="CHEBI:83421"/>
        <dbReference type="ChEBI" id="CHEBI:456216"/>
        <dbReference type="EC" id="2.7.11.22"/>
    </reaction>
</comment>
<keyword evidence="3" id="KW-0723">Serine/threonine-protein kinase</keyword>
<proteinExistence type="evidence at transcript level"/>
<feature type="compositionally biased region" description="Basic and acidic residues" evidence="12">
    <location>
        <begin position="347"/>
        <end position="363"/>
    </location>
</feature>
<dbReference type="InterPro" id="IPR000719">
    <property type="entry name" value="Prot_kinase_dom"/>
</dbReference>
<dbReference type="Gene3D" id="3.30.200.20">
    <property type="entry name" value="Phosphorylase Kinase, domain 1"/>
    <property type="match status" value="1"/>
</dbReference>
<evidence type="ECO:0000256" key="12">
    <source>
        <dbReference type="SAM" id="MobiDB-lite"/>
    </source>
</evidence>
<comment type="catalytic activity">
    <reaction evidence="11">
        <text>[DNA-directed RNA polymerase] + ATP = phospho-[DNA-directed RNA polymerase] + ADP + H(+)</text>
        <dbReference type="Rhea" id="RHEA:10216"/>
        <dbReference type="Rhea" id="RHEA-COMP:11321"/>
        <dbReference type="Rhea" id="RHEA-COMP:11322"/>
        <dbReference type="ChEBI" id="CHEBI:15378"/>
        <dbReference type="ChEBI" id="CHEBI:30616"/>
        <dbReference type="ChEBI" id="CHEBI:43176"/>
        <dbReference type="ChEBI" id="CHEBI:68546"/>
        <dbReference type="ChEBI" id="CHEBI:456216"/>
        <dbReference type="EC" id="2.7.11.23"/>
    </reaction>
</comment>
<comment type="subcellular location">
    <subcellularLocation>
        <location evidence="1">Nucleus</location>
    </subcellularLocation>
</comment>
<evidence type="ECO:0000256" key="8">
    <source>
        <dbReference type="ARBA" id="ARBA00023242"/>
    </source>
</evidence>
<dbReference type="Gene3D" id="1.10.510.10">
    <property type="entry name" value="Transferase(Phosphotransferase) domain 1"/>
    <property type="match status" value="1"/>
</dbReference>
<gene>
    <name evidence="14" type="primary">Cdk12</name>
</gene>
<dbReference type="SMART" id="SM00220">
    <property type="entry name" value="S_TKc"/>
    <property type="match status" value="1"/>
</dbReference>
<feature type="compositionally biased region" description="Low complexity" evidence="12">
    <location>
        <begin position="1314"/>
        <end position="1330"/>
    </location>
</feature>
<feature type="compositionally biased region" description="Pro residues" evidence="12">
    <location>
        <begin position="231"/>
        <end position="241"/>
    </location>
</feature>
<reference evidence="14" key="1">
    <citation type="submission" date="2020-04" db="EMBL/GenBank/DDBJ databases">
        <authorList>
            <person name="Neveu A P."/>
        </authorList>
    </citation>
    <scope>NUCLEOTIDE SEQUENCE</scope>
    <source>
        <tissue evidence="14">Whole embryo</tissue>
    </source>
</reference>
<feature type="compositionally biased region" description="Polar residues" evidence="12">
    <location>
        <begin position="1089"/>
        <end position="1101"/>
    </location>
</feature>
<evidence type="ECO:0000256" key="3">
    <source>
        <dbReference type="ARBA" id="ARBA00022527"/>
    </source>
</evidence>
<feature type="compositionally biased region" description="Basic and acidic residues" evidence="12">
    <location>
        <begin position="155"/>
        <end position="169"/>
    </location>
</feature>
<accession>A0A6F9D864</accession>
<feature type="compositionally biased region" description="Basic and acidic residues" evidence="12">
    <location>
        <begin position="653"/>
        <end position="669"/>
    </location>
</feature>
<feature type="compositionally biased region" description="Polar residues" evidence="12">
    <location>
        <begin position="314"/>
        <end position="335"/>
    </location>
</feature>
<evidence type="ECO:0000256" key="1">
    <source>
        <dbReference type="ARBA" id="ARBA00004123"/>
    </source>
</evidence>
<keyword evidence="6 14" id="KW-0418">Kinase</keyword>
<sequence>MPQHKTSDSPKKSHAKHSQNKSSAFDKKLSKPLVEYDEFSSASDQEVRRPKKVATKRTITVKSNIVRESNSDQRKRNYSTGEKTSRDRKVSSREHSDHKPKQRSRNSASSRSSKCHKKDTTHRSRGRDSSKPIRKERERSSLSRSLSFTSSENSDSEKMDRRLPPHPYERGYPPRSPPSSFHKQGGYPPGIHPDSWHDRYRSPPPPFHPHHSPGYSHRPRPAHPIIRRSVTPPPRSPPNFRSPPTSRDAFSDQARNGPYVDPDALRRFGHRSPRSPHYNHESRRYSPMPSASDMHYPNPNHDVDMRRLPGMPVHSQSSMSNSDQNYSHNNVNHSSAKADFVAHSPRSRSDESHGKTRSKDRSSSRSRSRSNHKHHKRKKRKHKSSRKHKHGKRSKSSRHRSRSASRSESSESDDDSATDSRKSSKSKLAEAAVAKAGPTSMTVKDLAAQLSKNRKKLKEEEEQVNDSLVDEDSKSHRSHHKHKHHRRRKEKKKKSGSKKRKERSESESDGEEIQEIVEPSATEGHMIEDPSIHHTSHIPTQAESKGVHHQVLVTVSSNQQAQTVQHPSSSLPPAPEVSVDQPHYPGTSDQAAQSWPPELEQISHSKDVDHRIQHALMKKEVGGIEISEMLATSAPHITEMTLDGSTSTANKPIKVETERIPKTPPEPEKPSSSTKSESVPTKRGLHDLPLPPVLPTSSATDDEPARTPPSLLEKETPKKKRPKICGPRTREVKVCVTDWGSMCVDEYDFISITGEGTFGQVYKAKEKRTGAVCALKKVRLDNEREGFPITAVREIKILRQLQHRNIVSLKDVLTDKSDATDFRKEKECAFYLVFEYMDHDLMGLLESGMVHFNEGHVKSFMKQLLDGLNHCHQKGFLHRDIKCSNILLNNKGEIKLADFGLARFYNQDEPRPYTNRVITLWYRPPELLLGEETYTPAIDIWSCGCILAELFTKKPLFQADRELAQLESISRICGSPCPAVWPDVIRLPHFHTMKPKRQYRRKLREEFAFLPTLAIDLLDQMLTLDPSKRFTAEEAINCPWLKNVDTTNMSMPDFPHWQDCHEMWSKKRRKEMKENARLAAEGKPPIHQVESTKSNPTSGSGSKDVDQRSSSAATASGKPTAAPKEAPAGKSREHDALLRLMQENPDMNLAQLAKAWNMPLDEGTVKLLSSVNIQVLISALNQNTGGDVPSAGLAVILDHLQKNMGKGTPAKSQPGSGDLADDKGPKISVAPLPSRPGLQGPSSSQSIKLDNLESQQIRHSVSNDPKNRKPHEKSIPPSSAGGVPRNRDEDLRQHRTTSSSSTSSPNRGRGPHRTSAGASKRSHSSSGTATQHKDDDMKKRLAHLLTQQLLEGKSSGGRELDAIARSAGVHLDLASKDVDHRQRAPRTDSHPRHSNGKHGS</sequence>
<evidence type="ECO:0000256" key="6">
    <source>
        <dbReference type="ARBA" id="ARBA00022777"/>
    </source>
</evidence>
<keyword evidence="5" id="KW-0547">Nucleotide-binding</keyword>
<dbReference type="PANTHER" id="PTHR24056:SF546">
    <property type="entry name" value="CYCLIN-DEPENDENT KINASE 12"/>
    <property type="match status" value="1"/>
</dbReference>
<dbReference type="GO" id="GO:0005524">
    <property type="term" value="F:ATP binding"/>
    <property type="evidence" value="ECO:0007669"/>
    <property type="project" value="UniProtKB-KW"/>
</dbReference>
<dbReference type="InterPro" id="IPR050108">
    <property type="entry name" value="CDK"/>
</dbReference>
<keyword evidence="7" id="KW-0067">ATP-binding</keyword>
<name>A0A6F9D864_9ASCI</name>
<dbReference type="GO" id="GO:0004693">
    <property type="term" value="F:cyclin-dependent protein serine/threonine kinase activity"/>
    <property type="evidence" value="ECO:0007669"/>
    <property type="project" value="UniProtKB-EC"/>
</dbReference>
<dbReference type="FunFam" id="3.30.200.20:FF:000074">
    <property type="entry name" value="cyclin-dependent kinase 12 isoform X2"/>
    <property type="match status" value="1"/>
</dbReference>
<dbReference type="InterPro" id="IPR011009">
    <property type="entry name" value="Kinase-like_dom_sf"/>
</dbReference>
<dbReference type="Pfam" id="PF00069">
    <property type="entry name" value="Pkinase"/>
    <property type="match status" value="1"/>
</dbReference>
<evidence type="ECO:0000256" key="2">
    <source>
        <dbReference type="ARBA" id="ARBA00006485"/>
    </source>
</evidence>
<dbReference type="PROSITE" id="PS50011">
    <property type="entry name" value="PROTEIN_KINASE_DOM"/>
    <property type="match status" value="1"/>
</dbReference>
<feature type="region of interest" description="Disordered" evidence="12">
    <location>
        <begin position="1204"/>
        <end position="1341"/>
    </location>
</feature>
<evidence type="ECO:0000259" key="13">
    <source>
        <dbReference type="PROSITE" id="PS50011"/>
    </source>
</evidence>
<evidence type="ECO:0000256" key="10">
    <source>
        <dbReference type="ARBA" id="ARBA00048367"/>
    </source>
</evidence>
<feature type="compositionally biased region" description="Basic residues" evidence="12">
    <location>
        <begin position="476"/>
        <end position="501"/>
    </location>
</feature>
<dbReference type="CDD" id="cd07864">
    <property type="entry name" value="STKc_CDK12"/>
    <property type="match status" value="1"/>
</dbReference>
<evidence type="ECO:0000256" key="11">
    <source>
        <dbReference type="ARBA" id="ARBA00049280"/>
    </source>
</evidence>
<organism evidence="14">
    <name type="scientific">Phallusia mammillata</name>
    <dbReference type="NCBI Taxonomy" id="59560"/>
    <lineage>
        <taxon>Eukaryota</taxon>
        <taxon>Metazoa</taxon>
        <taxon>Chordata</taxon>
        <taxon>Tunicata</taxon>
        <taxon>Ascidiacea</taxon>
        <taxon>Phlebobranchia</taxon>
        <taxon>Ascidiidae</taxon>
        <taxon>Phallusia</taxon>
    </lineage>
</organism>
<dbReference type="PROSITE" id="PS00108">
    <property type="entry name" value="PROTEIN_KINASE_ST"/>
    <property type="match status" value="1"/>
</dbReference>
<feature type="region of interest" description="Disordered" evidence="12">
    <location>
        <begin position="1071"/>
        <end position="1132"/>
    </location>
</feature>
<keyword evidence="8" id="KW-0539">Nucleus</keyword>
<feature type="compositionally biased region" description="Basic and acidic residues" evidence="12">
    <location>
        <begin position="1373"/>
        <end position="1391"/>
    </location>
</feature>
<evidence type="ECO:0000313" key="14">
    <source>
        <dbReference type="EMBL" id="CAB3229390.1"/>
    </source>
</evidence>
<feature type="compositionally biased region" description="Low complexity" evidence="12">
    <location>
        <begin position="670"/>
        <end position="682"/>
    </location>
</feature>
<feature type="region of interest" description="Disordered" evidence="12">
    <location>
        <begin position="1"/>
        <end position="524"/>
    </location>
</feature>